<sequence length="250" mass="27220">MMAPRPPLVLVCGWIGGSARAVTKYTPIFHRLGYETTVVPSTIKHFYLTPEATHPEVAARIRASTSPDEELVLIPHMLSNGGCISWYAIQRHLNQAGVRFHVPAMIFDSAPHSINGFHMYDASVGTSLDSILDSWKVESRVQRAVLGGALRLGWISVVARWAVAGELDPVKRNLAQLIERDAAVPKLFLYSDGDQLISSTEVEGAIAKATAFGTTVESVNFGSSPHVSHYVHAPEAYEAAVDAFLAKHVH</sequence>
<evidence type="ECO:0000256" key="6">
    <source>
        <dbReference type="ARBA" id="ARBA00034303"/>
    </source>
</evidence>
<evidence type="ECO:0000313" key="7">
    <source>
        <dbReference type="EMBL" id="KAF0686116.1"/>
    </source>
</evidence>
<dbReference type="Proteomes" id="UP000332933">
    <property type="component" value="Unassembled WGS sequence"/>
</dbReference>
<dbReference type="InterPro" id="IPR008547">
    <property type="entry name" value="DUF829_TMEM53"/>
</dbReference>
<keyword evidence="9" id="KW-1185">Reference proteome</keyword>
<protein>
    <submittedName>
        <fullName evidence="8">Aste57867_22081 protein</fullName>
    </submittedName>
</protein>
<evidence type="ECO:0000256" key="4">
    <source>
        <dbReference type="ARBA" id="ARBA00023136"/>
    </source>
</evidence>
<dbReference type="Gene3D" id="3.40.50.1820">
    <property type="entry name" value="alpha/beta hydrolase"/>
    <property type="match status" value="1"/>
</dbReference>
<dbReference type="SUPFAM" id="SSF53474">
    <property type="entry name" value="alpha/beta-Hydrolases"/>
    <property type="match status" value="1"/>
</dbReference>
<evidence type="ECO:0000313" key="9">
    <source>
        <dbReference type="Proteomes" id="UP000332933"/>
    </source>
</evidence>
<accession>A0A485LP70</accession>
<dbReference type="Pfam" id="PF05705">
    <property type="entry name" value="DUF829"/>
    <property type="match status" value="1"/>
</dbReference>
<dbReference type="OrthoDB" id="67864at2759"/>
<gene>
    <name evidence="8" type="primary">Aste57867_22081</name>
    <name evidence="7" type="ORF">As57867_022012</name>
    <name evidence="8" type="ORF">ASTE57867_22081</name>
</gene>
<proteinExistence type="inferred from homology"/>
<evidence type="ECO:0000256" key="2">
    <source>
        <dbReference type="ARBA" id="ARBA00022692"/>
    </source>
</evidence>
<keyword evidence="4" id="KW-0472">Membrane</keyword>
<organism evidence="8 9">
    <name type="scientific">Aphanomyces stellatus</name>
    <dbReference type="NCBI Taxonomy" id="120398"/>
    <lineage>
        <taxon>Eukaryota</taxon>
        <taxon>Sar</taxon>
        <taxon>Stramenopiles</taxon>
        <taxon>Oomycota</taxon>
        <taxon>Saprolegniomycetes</taxon>
        <taxon>Saprolegniales</taxon>
        <taxon>Verrucalvaceae</taxon>
        <taxon>Aphanomyces</taxon>
    </lineage>
</organism>
<evidence type="ECO:0000256" key="3">
    <source>
        <dbReference type="ARBA" id="ARBA00022989"/>
    </source>
</evidence>
<evidence type="ECO:0000256" key="5">
    <source>
        <dbReference type="ARBA" id="ARBA00023242"/>
    </source>
</evidence>
<keyword evidence="3" id="KW-1133">Transmembrane helix</keyword>
<reference evidence="7" key="2">
    <citation type="submission" date="2019-06" db="EMBL/GenBank/DDBJ databases">
        <title>Genomics analysis of Aphanomyces spp. identifies a new class of oomycete effector associated with host adaptation.</title>
        <authorList>
            <person name="Gaulin E."/>
        </authorList>
    </citation>
    <scope>NUCLEOTIDE SEQUENCE</scope>
    <source>
        <strain evidence="7">CBS 578.67</strain>
    </source>
</reference>
<dbReference type="PANTHER" id="PTHR12265:SF30">
    <property type="entry name" value="TRANSMEMBRANE PROTEIN 53"/>
    <property type="match status" value="1"/>
</dbReference>
<name>A0A485LP70_9STRA</name>
<comment type="subcellular location">
    <subcellularLocation>
        <location evidence="6">Nucleus outer membrane</location>
        <topology evidence="6">Single-pass membrane protein</topology>
    </subcellularLocation>
</comment>
<comment type="similarity">
    <text evidence="1">Belongs to the TMEM53 family.</text>
</comment>
<keyword evidence="2" id="KW-0812">Transmembrane</keyword>
<evidence type="ECO:0000313" key="8">
    <source>
        <dbReference type="EMBL" id="VFT98749.1"/>
    </source>
</evidence>
<dbReference type="GO" id="GO:0005640">
    <property type="term" value="C:nuclear outer membrane"/>
    <property type="evidence" value="ECO:0007669"/>
    <property type="project" value="UniProtKB-SubCell"/>
</dbReference>
<dbReference type="EMBL" id="VJMH01007015">
    <property type="protein sequence ID" value="KAF0686116.1"/>
    <property type="molecule type" value="Genomic_DNA"/>
</dbReference>
<keyword evidence="5" id="KW-0539">Nucleus</keyword>
<dbReference type="InterPro" id="IPR029058">
    <property type="entry name" value="AB_hydrolase_fold"/>
</dbReference>
<reference evidence="8 9" key="1">
    <citation type="submission" date="2019-03" db="EMBL/GenBank/DDBJ databases">
        <authorList>
            <person name="Gaulin E."/>
            <person name="Dumas B."/>
        </authorList>
    </citation>
    <scope>NUCLEOTIDE SEQUENCE [LARGE SCALE GENOMIC DNA]</scope>
    <source>
        <strain evidence="8">CBS 568.67</strain>
    </source>
</reference>
<dbReference type="AlphaFoldDB" id="A0A485LP70"/>
<dbReference type="EMBL" id="CAADRA010007041">
    <property type="protein sequence ID" value="VFT98749.1"/>
    <property type="molecule type" value="Genomic_DNA"/>
</dbReference>
<dbReference type="PANTHER" id="PTHR12265">
    <property type="entry name" value="TRANSMEMBRANE PROTEIN 53"/>
    <property type="match status" value="1"/>
</dbReference>
<evidence type="ECO:0000256" key="1">
    <source>
        <dbReference type="ARBA" id="ARBA00007387"/>
    </source>
</evidence>